<protein>
    <submittedName>
        <fullName evidence="2">Uncharacterized protein</fullName>
    </submittedName>
</protein>
<organism evidence="2 3">
    <name type="scientific">Myodes glareolus</name>
    <name type="common">Bank vole</name>
    <name type="synonym">Clethrionomys glareolus</name>
    <dbReference type="NCBI Taxonomy" id="447135"/>
    <lineage>
        <taxon>Eukaryota</taxon>
        <taxon>Metazoa</taxon>
        <taxon>Chordata</taxon>
        <taxon>Craniata</taxon>
        <taxon>Vertebrata</taxon>
        <taxon>Euteleostomi</taxon>
        <taxon>Mammalia</taxon>
        <taxon>Eutheria</taxon>
        <taxon>Euarchontoglires</taxon>
        <taxon>Glires</taxon>
        <taxon>Rodentia</taxon>
        <taxon>Myomorpha</taxon>
        <taxon>Muroidea</taxon>
        <taxon>Cricetidae</taxon>
        <taxon>Arvicolinae</taxon>
        <taxon>Myodes</taxon>
    </lineage>
</organism>
<dbReference type="Proteomes" id="UP001488838">
    <property type="component" value="Unassembled WGS sequence"/>
</dbReference>
<gene>
    <name evidence="2" type="ORF">U0070_007504</name>
</gene>
<evidence type="ECO:0000256" key="1">
    <source>
        <dbReference type="SAM" id="MobiDB-lite"/>
    </source>
</evidence>
<accession>A0AAW0J151</accession>
<sequence>IPTDLRKELSCSSPQKEKLPPQYPQCSVYGHHTIMGCLDEKPRDMGKTDTILLPIKSHNLETESTRLKLPSGSKVTLLANGAVVGAVASGDRIENPILKVTSARQRETADHSIPAEVVPTSTLVYPSLWEEMHLLDSKWVLLPSTRSSKYLEPMCKRKKTKTEELN</sequence>
<dbReference type="AlphaFoldDB" id="A0AAW0J151"/>
<dbReference type="EMBL" id="JBBHLL010000073">
    <property type="protein sequence ID" value="KAK7820298.1"/>
    <property type="molecule type" value="Genomic_DNA"/>
</dbReference>
<evidence type="ECO:0000313" key="3">
    <source>
        <dbReference type="Proteomes" id="UP001488838"/>
    </source>
</evidence>
<name>A0AAW0J151_MYOGA</name>
<feature type="non-terminal residue" evidence="2">
    <location>
        <position position="166"/>
    </location>
</feature>
<feature type="region of interest" description="Disordered" evidence="1">
    <location>
        <begin position="1"/>
        <end position="22"/>
    </location>
</feature>
<evidence type="ECO:0000313" key="2">
    <source>
        <dbReference type="EMBL" id="KAK7820298.1"/>
    </source>
</evidence>
<proteinExistence type="predicted"/>
<comment type="caution">
    <text evidence="2">The sequence shown here is derived from an EMBL/GenBank/DDBJ whole genome shotgun (WGS) entry which is preliminary data.</text>
</comment>
<feature type="non-terminal residue" evidence="2">
    <location>
        <position position="1"/>
    </location>
</feature>
<feature type="compositionally biased region" description="Basic and acidic residues" evidence="1">
    <location>
        <begin position="1"/>
        <end position="19"/>
    </location>
</feature>
<reference evidence="2 3" key="1">
    <citation type="journal article" date="2023" name="bioRxiv">
        <title>Conserved and derived expression patterns and positive selection on dental genes reveal complex evolutionary context of ever-growing rodent molars.</title>
        <authorList>
            <person name="Calamari Z.T."/>
            <person name="Song A."/>
            <person name="Cohen E."/>
            <person name="Akter M."/>
            <person name="Roy R.D."/>
            <person name="Hallikas O."/>
            <person name="Christensen M.M."/>
            <person name="Li P."/>
            <person name="Marangoni P."/>
            <person name="Jernvall J."/>
            <person name="Klein O.D."/>
        </authorList>
    </citation>
    <scope>NUCLEOTIDE SEQUENCE [LARGE SCALE GENOMIC DNA]</scope>
    <source>
        <strain evidence="2">V071</strain>
    </source>
</reference>
<keyword evidence="3" id="KW-1185">Reference proteome</keyword>